<feature type="chain" id="PRO_5046447962" evidence="2">
    <location>
        <begin position="20"/>
        <end position="145"/>
    </location>
</feature>
<evidence type="ECO:0000313" key="3">
    <source>
        <dbReference type="EMBL" id="WCO03275.1"/>
    </source>
</evidence>
<name>A0ABY7S2P8_9FLAO</name>
<dbReference type="PANTHER" id="PTHR15337">
    <property type="entry name" value="ANTERIOR GRADIENT PROTEIN-RELATED"/>
    <property type="match status" value="1"/>
</dbReference>
<dbReference type="EMBL" id="CP116221">
    <property type="protein sequence ID" value="WCO03275.1"/>
    <property type="molecule type" value="Genomic_DNA"/>
</dbReference>
<dbReference type="Proteomes" id="UP001202717">
    <property type="component" value="Chromosome"/>
</dbReference>
<dbReference type="Pfam" id="PF13899">
    <property type="entry name" value="Thioredoxin_7"/>
    <property type="match status" value="1"/>
</dbReference>
<reference evidence="3 4" key="1">
    <citation type="submission" date="2023-01" db="EMBL/GenBank/DDBJ databases">
        <title>Psychroserpens ponticola sp. nov., isolated from seawater.</title>
        <authorList>
            <person name="Kristyanto S."/>
            <person name="Jung J."/>
            <person name="Kim J.M."/>
            <person name="Jeon C.O."/>
        </authorList>
    </citation>
    <scope>NUCLEOTIDE SEQUENCE [LARGE SCALE GENOMIC DNA]</scope>
    <source>
        <strain evidence="3 4">MSW6</strain>
    </source>
</reference>
<dbReference type="SUPFAM" id="SSF52833">
    <property type="entry name" value="Thioredoxin-like"/>
    <property type="match status" value="1"/>
</dbReference>
<proteinExistence type="predicted"/>
<evidence type="ECO:0000313" key="4">
    <source>
        <dbReference type="Proteomes" id="UP001202717"/>
    </source>
</evidence>
<dbReference type="RefSeq" id="WP_249994412.1">
    <property type="nucleotide sequence ID" value="NZ_CP116221.1"/>
</dbReference>
<keyword evidence="4" id="KW-1185">Reference proteome</keyword>
<evidence type="ECO:0000256" key="2">
    <source>
        <dbReference type="SAM" id="SignalP"/>
    </source>
</evidence>
<protein>
    <submittedName>
        <fullName evidence="3">Thioredoxin family protein</fullName>
    </submittedName>
</protein>
<feature type="signal peptide" evidence="2">
    <location>
        <begin position="1"/>
        <end position="19"/>
    </location>
</feature>
<dbReference type="PANTHER" id="PTHR15337:SF11">
    <property type="entry name" value="THIOREDOXIN DOMAIN-CONTAINING PROTEIN"/>
    <property type="match status" value="1"/>
</dbReference>
<evidence type="ECO:0000256" key="1">
    <source>
        <dbReference type="ARBA" id="ARBA00022729"/>
    </source>
</evidence>
<organism evidence="3 4">
    <name type="scientific">Psychroserpens ponticola</name>
    <dbReference type="NCBI Taxonomy" id="2932268"/>
    <lineage>
        <taxon>Bacteria</taxon>
        <taxon>Pseudomonadati</taxon>
        <taxon>Bacteroidota</taxon>
        <taxon>Flavobacteriia</taxon>
        <taxon>Flavobacteriales</taxon>
        <taxon>Flavobacteriaceae</taxon>
        <taxon>Psychroserpens</taxon>
    </lineage>
</organism>
<dbReference type="InterPro" id="IPR036249">
    <property type="entry name" value="Thioredoxin-like_sf"/>
</dbReference>
<dbReference type="InterPro" id="IPR051099">
    <property type="entry name" value="AGR/TXD"/>
</dbReference>
<sequence length="145" mass="16719">MKTLSISTIFFFISFISLAQDWVTDFEKAKLIAKQDNKTIILVFQGSDWCAPCIKLDKEIWSTKEFQTYAKEHFVMLQADFPKRKKNALTEAQQKHNNNLAEQFNKNGYFPYVVILDSDGNKLGVTGYKKTTPSAYIKILESFSK</sequence>
<gene>
    <name evidence="3" type="ORF">MUN68_007185</name>
</gene>
<accession>A0ABY7S2P8</accession>
<keyword evidence="1 2" id="KW-0732">Signal</keyword>
<dbReference type="Gene3D" id="3.40.30.10">
    <property type="entry name" value="Glutaredoxin"/>
    <property type="match status" value="1"/>
</dbReference>